<gene>
    <name evidence="2" type="ORF">FNF31_07254</name>
</gene>
<feature type="region of interest" description="Disordered" evidence="1">
    <location>
        <begin position="87"/>
        <end position="164"/>
    </location>
</feature>
<sequence length="356" mass="38987">MAHDPDMSSTALYAALQERARKPAKGVIQGPLQEWRPSRRPLHHQSERERADYLVHQSGRAEDGVFTVEKGGDGSHTKFTKGFFRRTGAAKEQAAARAAAQEAKERRRAAHEAHRRAALEAAESKSGFNVVRGTFDPARGEPARGRAFRDHKPSSALAKEGERMMRDSHMRFHRVPGAPRAADAARTARLEAGGLPDAPRRSAVLGYGRADIESFGVRDALDKSEYERPELVRARAAAAAAAAREASEAEAATLARSMAARQAAEGPGAEMVGKSRRLKAGEREPDRVFGHTEAKLAAAMPDDEKKMIRLDREIARAVGPRPADRPANLLVNAARLGYERERRRLAEEIALVRDLP</sequence>
<accession>A0A5A8C9Y5</accession>
<feature type="compositionally biased region" description="Basic and acidic residues" evidence="1">
    <location>
        <begin position="44"/>
        <end position="60"/>
    </location>
</feature>
<feature type="region of interest" description="Disordered" evidence="1">
    <location>
        <begin position="258"/>
        <end position="296"/>
    </location>
</feature>
<evidence type="ECO:0000256" key="1">
    <source>
        <dbReference type="SAM" id="MobiDB-lite"/>
    </source>
</evidence>
<feature type="region of interest" description="Disordered" evidence="1">
    <location>
        <begin position="21"/>
        <end position="60"/>
    </location>
</feature>
<protein>
    <submittedName>
        <fullName evidence="2">Uncharacterized protein</fullName>
    </submittedName>
</protein>
<comment type="caution">
    <text evidence="2">The sequence shown here is derived from an EMBL/GenBank/DDBJ whole genome shotgun (WGS) entry which is preliminary data.</text>
</comment>
<proteinExistence type="predicted"/>
<name>A0A5A8C9Y5_CAFRO</name>
<feature type="compositionally biased region" description="Basic and acidic residues" evidence="1">
    <location>
        <begin position="279"/>
        <end position="294"/>
    </location>
</feature>
<dbReference type="AlphaFoldDB" id="A0A5A8C9Y5"/>
<evidence type="ECO:0000313" key="3">
    <source>
        <dbReference type="Proteomes" id="UP000325113"/>
    </source>
</evidence>
<feature type="compositionally biased region" description="Basic and acidic residues" evidence="1">
    <location>
        <begin position="102"/>
        <end position="118"/>
    </location>
</feature>
<dbReference type="Proteomes" id="UP000325113">
    <property type="component" value="Unassembled WGS sequence"/>
</dbReference>
<evidence type="ECO:0000313" key="2">
    <source>
        <dbReference type="EMBL" id="KAA0149294.1"/>
    </source>
</evidence>
<feature type="compositionally biased region" description="Low complexity" evidence="1">
    <location>
        <begin position="90"/>
        <end position="101"/>
    </location>
</feature>
<feature type="compositionally biased region" description="Basic and acidic residues" evidence="1">
    <location>
        <begin position="138"/>
        <end position="164"/>
    </location>
</feature>
<dbReference type="EMBL" id="VLTM01000138">
    <property type="protein sequence ID" value="KAA0149294.1"/>
    <property type="molecule type" value="Genomic_DNA"/>
</dbReference>
<organism evidence="2 3">
    <name type="scientific">Cafeteria roenbergensis</name>
    <name type="common">Marine flagellate</name>
    <dbReference type="NCBI Taxonomy" id="33653"/>
    <lineage>
        <taxon>Eukaryota</taxon>
        <taxon>Sar</taxon>
        <taxon>Stramenopiles</taxon>
        <taxon>Bigyra</taxon>
        <taxon>Opalozoa</taxon>
        <taxon>Bicosoecida</taxon>
        <taxon>Cafeteriaceae</taxon>
        <taxon>Cafeteria</taxon>
    </lineage>
</organism>
<reference evidence="2 3" key="1">
    <citation type="submission" date="2019-07" db="EMBL/GenBank/DDBJ databases">
        <title>Genomes of Cafeteria roenbergensis.</title>
        <authorList>
            <person name="Fischer M.G."/>
            <person name="Hackl T."/>
            <person name="Roman M."/>
        </authorList>
    </citation>
    <scope>NUCLEOTIDE SEQUENCE [LARGE SCALE GENOMIC DNA]</scope>
    <source>
        <strain evidence="2 3">Cflag</strain>
    </source>
</reference>